<dbReference type="InterPro" id="IPR017871">
    <property type="entry name" value="ABC_transporter-like_CS"/>
</dbReference>
<protein>
    <recommendedName>
        <fullName evidence="18">ATP-binding cassette sub-family A member 2</fullName>
    </recommendedName>
    <alternativeName>
        <fullName evidence="19">ATP-binding cassette transporter 2</fullName>
    </alternativeName>
</protein>
<evidence type="ECO:0000256" key="13">
    <source>
        <dbReference type="ARBA" id="ARBA00022989"/>
    </source>
</evidence>
<evidence type="ECO:0000256" key="9">
    <source>
        <dbReference type="ARBA" id="ARBA00022741"/>
    </source>
</evidence>
<dbReference type="PANTHER" id="PTHR19229:SF36">
    <property type="entry name" value="ATP-BINDING CASSETTE SUB-FAMILY A MEMBER 2"/>
    <property type="match status" value="1"/>
</dbReference>
<dbReference type="PANTHER" id="PTHR19229">
    <property type="entry name" value="ATP-BINDING CASSETTE TRANSPORTER SUBFAMILY A ABCA"/>
    <property type="match status" value="1"/>
</dbReference>
<keyword evidence="14 21" id="KW-0472">Membrane</keyword>
<gene>
    <name evidence="23" type="ORF">MCOR_36037</name>
</gene>
<evidence type="ECO:0000313" key="24">
    <source>
        <dbReference type="Proteomes" id="UP000507470"/>
    </source>
</evidence>
<proteinExistence type="inferred from homology"/>
<feature type="transmembrane region" description="Helical" evidence="21">
    <location>
        <begin position="1844"/>
        <end position="1867"/>
    </location>
</feature>
<evidence type="ECO:0000256" key="1">
    <source>
        <dbReference type="ARBA" id="ARBA00004155"/>
    </source>
</evidence>
<keyword evidence="16" id="KW-0458">Lysosome</keyword>
<evidence type="ECO:0000256" key="15">
    <source>
        <dbReference type="ARBA" id="ARBA00023180"/>
    </source>
</evidence>
<dbReference type="FunFam" id="3.40.50.300:FF:000511">
    <property type="entry name" value="ATP-binding cassette, sub-family A (ABC1), member 2"/>
    <property type="match status" value="1"/>
</dbReference>
<feature type="transmembrane region" description="Helical" evidence="21">
    <location>
        <begin position="865"/>
        <end position="886"/>
    </location>
</feature>
<comment type="function">
    <text evidence="17">Probable lipid transporter that modulates cholesterol sequestration in the late endosome/lysosome by regulating the intracellular sphingolipid metabolism, in turn participates in cholesterol homeostasis. May alter the transbilayer distribution of ceramide in the intraluminal membrane lipid bilayer, favoring its retention in the outer leaflet that results in increased acid ceramidase activity in the late endosome/lysosome, facilitating ceramide deacylation to sphingosine leading to the sequestration of free cholesterol in lysosomes. In addition regulates amyloid-beta production either by activating a signaling pathway that regulates amyloid precursor protein transcription through the modulation of sphingolipid metabolism or through its role in gamma-secretase processing of APP. May play a role in myelin formation.</text>
</comment>
<evidence type="ECO:0000256" key="4">
    <source>
        <dbReference type="ARBA" id="ARBA00022448"/>
    </source>
</evidence>
<feature type="region of interest" description="Disordered" evidence="20">
    <location>
        <begin position="415"/>
        <end position="456"/>
    </location>
</feature>
<feature type="transmembrane region" description="Helical" evidence="21">
    <location>
        <begin position="945"/>
        <end position="966"/>
    </location>
</feature>
<dbReference type="SMART" id="SM00382">
    <property type="entry name" value="AAA"/>
    <property type="match status" value="2"/>
</dbReference>
<evidence type="ECO:0000256" key="6">
    <source>
        <dbReference type="ARBA" id="ARBA00022553"/>
    </source>
</evidence>
<accession>A0A6J8D2C3</accession>
<feature type="region of interest" description="Disordered" evidence="20">
    <location>
        <begin position="1441"/>
        <end position="1460"/>
    </location>
</feature>
<dbReference type="Pfam" id="PF12698">
    <property type="entry name" value="ABC2_membrane_3"/>
    <property type="match status" value="2"/>
</dbReference>
<dbReference type="FunFam" id="3.40.50.300:FF:000612">
    <property type="entry name" value="ATP-binding cassette, sub-family A (ABC1), member 2"/>
    <property type="match status" value="1"/>
</dbReference>
<evidence type="ECO:0000256" key="8">
    <source>
        <dbReference type="ARBA" id="ARBA00022737"/>
    </source>
</evidence>
<evidence type="ECO:0000259" key="22">
    <source>
        <dbReference type="PROSITE" id="PS50893"/>
    </source>
</evidence>
<feature type="transmembrane region" description="Helical" evidence="21">
    <location>
        <begin position="1924"/>
        <end position="1943"/>
    </location>
</feature>
<dbReference type="GO" id="GO:0140359">
    <property type="term" value="F:ABC-type transporter activity"/>
    <property type="evidence" value="ECO:0007669"/>
    <property type="project" value="InterPro"/>
</dbReference>
<dbReference type="InterPro" id="IPR003593">
    <property type="entry name" value="AAA+_ATPase"/>
</dbReference>
<dbReference type="InterPro" id="IPR003439">
    <property type="entry name" value="ABC_transporter-like_ATP-bd"/>
</dbReference>
<evidence type="ECO:0000256" key="16">
    <source>
        <dbReference type="ARBA" id="ARBA00023228"/>
    </source>
</evidence>
<feature type="transmembrane region" description="Helical" evidence="21">
    <location>
        <begin position="1899"/>
        <end position="1918"/>
    </location>
</feature>
<feature type="transmembrane region" description="Helical" evidence="21">
    <location>
        <begin position="1515"/>
        <end position="1537"/>
    </location>
</feature>
<dbReference type="SUPFAM" id="SSF52540">
    <property type="entry name" value="P-loop containing nucleoside triphosphate hydrolases"/>
    <property type="match status" value="2"/>
</dbReference>
<dbReference type="GO" id="GO:0010556">
    <property type="term" value="P:regulation of macromolecule biosynthetic process"/>
    <property type="evidence" value="ECO:0007669"/>
    <property type="project" value="UniProtKB-ARBA"/>
</dbReference>
<keyword evidence="11" id="KW-0067">ATP-binding</keyword>
<comment type="similarity">
    <text evidence="3">Belongs to the ABC transporter superfamily. ABCA family.</text>
</comment>
<feature type="transmembrane region" description="Helical" evidence="21">
    <location>
        <begin position="41"/>
        <end position="60"/>
    </location>
</feature>
<keyword evidence="8" id="KW-0677">Repeat</keyword>
<evidence type="ECO:0000256" key="20">
    <source>
        <dbReference type="SAM" id="MobiDB-lite"/>
    </source>
</evidence>
<dbReference type="GO" id="GO:0005765">
    <property type="term" value="C:lysosomal membrane"/>
    <property type="evidence" value="ECO:0007669"/>
    <property type="project" value="UniProtKB-SubCell"/>
</dbReference>
<evidence type="ECO:0000256" key="3">
    <source>
        <dbReference type="ARBA" id="ARBA00008869"/>
    </source>
</evidence>
<dbReference type="Pfam" id="PF00005">
    <property type="entry name" value="ABC_tran"/>
    <property type="match status" value="2"/>
</dbReference>
<dbReference type="OrthoDB" id="10255969at2759"/>
<dbReference type="PROSITE" id="PS00211">
    <property type="entry name" value="ABC_TRANSPORTER_1"/>
    <property type="match status" value="1"/>
</dbReference>
<dbReference type="InterPro" id="IPR013525">
    <property type="entry name" value="ABC2_TM"/>
</dbReference>
<keyword evidence="12" id="KW-1278">Translocase</keyword>
<evidence type="ECO:0000256" key="10">
    <source>
        <dbReference type="ARBA" id="ARBA00022753"/>
    </source>
</evidence>
<evidence type="ECO:0000313" key="23">
    <source>
        <dbReference type="EMBL" id="CAC5402029.1"/>
    </source>
</evidence>
<evidence type="ECO:0000256" key="18">
    <source>
        <dbReference type="ARBA" id="ARBA00068368"/>
    </source>
</evidence>
<dbReference type="GO" id="GO:0051247">
    <property type="term" value="P:positive regulation of protein metabolic process"/>
    <property type="evidence" value="ECO:0007669"/>
    <property type="project" value="UniProtKB-ARBA"/>
</dbReference>
<evidence type="ECO:0000256" key="11">
    <source>
        <dbReference type="ARBA" id="ARBA00022840"/>
    </source>
</evidence>
<keyword evidence="5" id="KW-0488">Methylation</keyword>
<feature type="transmembrane region" description="Helical" evidence="21">
    <location>
        <begin position="759"/>
        <end position="781"/>
    </location>
</feature>
<feature type="transmembrane region" description="Helical" evidence="21">
    <location>
        <begin position="1955"/>
        <end position="1977"/>
    </location>
</feature>
<feature type="compositionally biased region" description="Basic and acidic residues" evidence="20">
    <location>
        <begin position="436"/>
        <end position="448"/>
    </location>
</feature>
<evidence type="ECO:0000256" key="19">
    <source>
        <dbReference type="ARBA" id="ARBA00083139"/>
    </source>
</evidence>
<dbReference type="Pfam" id="PF23321">
    <property type="entry name" value="R1_ABCA1"/>
    <property type="match status" value="1"/>
</dbReference>
<keyword evidence="7 21" id="KW-0812">Transmembrane</keyword>
<sequence>MERDTDSLRGIKNFTKNEMGFVHQYRLLLWKNFTLKKRSPFVLLFEVCIPLVLFLILLLIRERQPPVPVRTGHQSAFPLPSAGIIPIMEMFCDGAERDEFGFLTFPHAKTTEFLNRLQTVAENHHFFQEGYSPSEMDDLPDTFRSIIDNTADMHDTFHSTKNLTVYSVLTDKDEFADFLHKNMSIPIEDVNSLLNSTVNIRKIYRLLFGSDILYTENGYKVRVRREVEKGFIHDLRPFTILHHLTKHLPTHQDSSIEDTLHNSAIQKLINHMMDPDLLLNKTFNLPANELAQILKGILLSPSNLHKISCDNKEFLQIFIQDSSSDKILMEELQKRLCNLSIDELKSLSSELQRQINETEMIEIFHLNSFNITKEVHDIQEFMTKLQKFYEFEVTLTEMAFLADYLPQDACIDGNSTSATTPSMNTSTTGRPLTSGDSEKDDLHEDGKGGHKGNNDPTKTKMYGMLHLWNVVQKTICGKETHAHINPTKKSTKDGGIQHLDLSDLDVSEAQQNHLKILVHVLFSNPKVLYAPNNTAADTIIIKANQTFQLIQEVNIYARKWQNVSAELRAYLLENKTEHNLISIRQMQQEINNTHGLIPSYIKSSPLMTKFLQREVPDISHFLHQLDSIDNAACSWLSLISNFTLDVFRGFASEEDLVNYFLTKAYHENVTTVAGVIFENMPKTGELPAHFVRNRYWFPGPGPWTYQYYHFGFVWIQDIIERAIIDVQTGRDVIEPGGYIRQFPFSCYKYDKFVFMVEHVVPLCLTISWLYSVSMLVQSIVYEKEQRLKEVMRMMGLSNGVHWCAWFTITFIQFSITMAALAAMLKFGHVLTYSNPIIVFLVLEVFAVATISFSFLISTFYSKAKVAAACAGIIYFLTYVPYMYVAIKEDVAGDEISAEIKSFVSLFSTAAFGLSGKYFAFYEEEGVGVQWYNIHLSPVENDQYSLLTAVLMMILDTFIYTILAWYIENVYPGQYGLPKPWYFAFTKTYWFGGSMKATETDCSWRQCFKQDPTYLSIIEEDQACAMATRSPDDERKFENEPEHLVCGVQIENLSKYYKTGKKLAVKNLNLNFYEGQITSFLGHNGAGKTTTMSILTGMFPPTAGYALVYDSDIRTEMDTIRQSLGMCPQHNVLFDKLTVKEHLWFYTSLKGMKSEDIDSEMETLINDIDISAKCNSTVDCLSGGMQRKLSVAIAFIGGSRTIILDEPTAGVDPYARRAIWDLIVKYKHGRTILLSTHHMDEADILGDRIAIISAGQLKCCGSSIFLKNTFGEGYHLHLVKSEDQDNTSQDDILSDSSDTQTESLSSKCNLDEVTSFIQKYVTTAYLKSESNREFHYILPYDESKKGNFDKLFSMLDENLNNLHISSYGVMDMTLEEVFLKVTEMAEEEAAKKEESQDETVTDTQQTTLPSDTHYETGNELPSIISEPHSELELGDISNFSRRDSDISEDLTPPSGQRNDGYSRLVNMAEDNDILGGKLRQFEGKGSYQLTKNWLRLNQFRAVIVKRFRYITRNGRGLFSQILLPALFVSIAMTVALSAPKVDDAPQIVLDTSQYYNLTQPKGNFIPFAIENIKNFNQSAHILHTDAGPHVLANTFRLASGVGSICLLKSAYNSTFDYDVKSINVSMENFNLLRKYYIPECGDAFVSGIHLKSYVPQVPIVGKDVTNSKSHVTKIKVPAHKTAHVPYYPQCSCAKDSSGFICDSEDTYTRPPQFQVVTHDYMQNITGSNTEEFILYTQDALYRLHRYGAFSFGTNRSFIPKDFGKKSPTLFRKVAVKNAAQARYNHKGYHSVAVYINALNNAILRANLNPKTKGNPAAYGITVINHPFNKTNNKLNLDFILQGSDVLISIFVIIAMSFVPASFVVFLVYERSIKAKHLQFVSGMDPVVYWIANYVWDMCNYIIPAVCIVTILLIFQIPAYTTTSNFPAVVSLFLLYGWSITPVMYPASFWFKEPSTAYIWLIVINLFTGITCIVCSFLLEIFSYDKDLEKVHVILKDVFLIFPNYCLGRGLMDIAFNEYKNEFYFKTGQYDLMKSPLTWEITGRNFVAMAAVGICFFLLTLLCEFRFFIKRSQVRHSSAMPFFEEDEDVATERKRVMRTSGRNDILRLENLTKVYKTRKLGHHLAVDRLCLGVPAGECFGLLGVNGAGKTTTFKMLTGDITPSSGTAYLGRFSILRELLQVQQSIGYCPQFDALFDELTGREHLRLYARLRGIPPTDENKVVEWAVRKLCLTKDADKPSGTYSGGNKRKLSTAIALIGHPPIIFMDEPTTGMDPFSRRFLWDLILSLVKDGRSVVLTSHSMEECEALCSRLAIMVNGNFRCLGSIQHLKNRFGDGYTFSIRLKGPNYERSKQMVENYIRRNLADAVLKEHHFNMLQYGIGIDQVTVGDIFRKMEEIEKDMDIEDYSVSQNTLDNVFINFVKQQVELVEQNDSVKKIRGHRSTGRTTIEEVEEEDDPLLDIGSNEDGLGNDDDACFVFTETGTRLTLMDID</sequence>
<dbReference type="GO" id="GO:0005524">
    <property type="term" value="F:ATP binding"/>
    <property type="evidence" value="ECO:0007669"/>
    <property type="project" value="UniProtKB-KW"/>
</dbReference>
<dbReference type="Gene3D" id="3.40.50.300">
    <property type="entry name" value="P-loop containing nucleotide triphosphate hydrolases"/>
    <property type="match status" value="2"/>
</dbReference>
<feature type="compositionally biased region" description="Polar residues" evidence="20">
    <location>
        <begin position="415"/>
        <end position="435"/>
    </location>
</feature>
<feature type="region of interest" description="Disordered" evidence="20">
    <location>
        <begin position="1387"/>
        <end position="1426"/>
    </location>
</feature>
<dbReference type="GO" id="GO:0005319">
    <property type="term" value="F:lipid transporter activity"/>
    <property type="evidence" value="ECO:0007669"/>
    <property type="project" value="TreeGrafter"/>
</dbReference>
<evidence type="ECO:0000256" key="21">
    <source>
        <dbReference type="SAM" id="Phobius"/>
    </source>
</evidence>
<evidence type="ECO:0000256" key="2">
    <source>
        <dbReference type="ARBA" id="ARBA00004608"/>
    </source>
</evidence>
<feature type="transmembrane region" description="Helical" evidence="21">
    <location>
        <begin position="802"/>
        <end position="824"/>
    </location>
</feature>
<keyword evidence="24" id="KW-1185">Reference proteome</keyword>
<reference evidence="23 24" key="1">
    <citation type="submission" date="2020-06" db="EMBL/GenBank/DDBJ databases">
        <authorList>
            <person name="Li R."/>
            <person name="Bekaert M."/>
        </authorList>
    </citation>
    <scope>NUCLEOTIDE SEQUENCE [LARGE SCALE GENOMIC DNA]</scope>
    <source>
        <strain evidence="24">wild</strain>
    </source>
</reference>
<keyword evidence="4" id="KW-0813">Transport</keyword>
<organism evidence="23 24">
    <name type="scientific">Mytilus coruscus</name>
    <name type="common">Sea mussel</name>
    <dbReference type="NCBI Taxonomy" id="42192"/>
    <lineage>
        <taxon>Eukaryota</taxon>
        <taxon>Metazoa</taxon>
        <taxon>Spiralia</taxon>
        <taxon>Lophotrochozoa</taxon>
        <taxon>Mollusca</taxon>
        <taxon>Bivalvia</taxon>
        <taxon>Autobranchia</taxon>
        <taxon>Pteriomorphia</taxon>
        <taxon>Mytilida</taxon>
        <taxon>Mytiloidea</taxon>
        <taxon>Mytilidae</taxon>
        <taxon>Mytilinae</taxon>
        <taxon>Mytilus</taxon>
    </lineage>
</organism>
<keyword evidence="15" id="KW-0325">Glycoprotein</keyword>
<dbReference type="Proteomes" id="UP000507470">
    <property type="component" value="Unassembled WGS sequence"/>
</dbReference>
<dbReference type="InterPro" id="IPR056264">
    <property type="entry name" value="R2_ABCA1-4-like"/>
</dbReference>
<evidence type="ECO:0000256" key="5">
    <source>
        <dbReference type="ARBA" id="ARBA00022481"/>
    </source>
</evidence>
<feature type="domain" description="ABC transporter" evidence="22">
    <location>
        <begin position="1047"/>
        <end position="1278"/>
    </location>
</feature>
<dbReference type="InterPro" id="IPR026082">
    <property type="entry name" value="ABCA"/>
</dbReference>
<evidence type="ECO:0000256" key="17">
    <source>
        <dbReference type="ARBA" id="ARBA00059684"/>
    </source>
</evidence>
<dbReference type="CDD" id="cd03263">
    <property type="entry name" value="ABC_subfamily_A"/>
    <property type="match status" value="2"/>
</dbReference>
<dbReference type="EMBL" id="CACVKT020006488">
    <property type="protein sequence ID" value="CAC5402029.1"/>
    <property type="molecule type" value="Genomic_DNA"/>
</dbReference>
<evidence type="ECO:0000256" key="7">
    <source>
        <dbReference type="ARBA" id="ARBA00022692"/>
    </source>
</evidence>
<feature type="transmembrane region" description="Helical" evidence="21">
    <location>
        <begin position="836"/>
        <end position="856"/>
    </location>
</feature>
<feature type="domain" description="ABC transporter" evidence="22">
    <location>
        <begin position="2104"/>
        <end position="2339"/>
    </location>
</feature>
<keyword evidence="6" id="KW-0597">Phosphoprotein</keyword>
<dbReference type="PROSITE" id="PS50893">
    <property type="entry name" value="ABC_TRANSPORTER_2"/>
    <property type="match status" value="2"/>
</dbReference>
<keyword evidence="9" id="KW-0547">Nucleotide-binding</keyword>
<evidence type="ECO:0000256" key="14">
    <source>
        <dbReference type="ARBA" id="ARBA00023136"/>
    </source>
</evidence>
<comment type="subcellular location">
    <subcellularLocation>
        <location evidence="2">Endosome membrane</location>
    </subcellularLocation>
    <subcellularLocation>
        <location evidence="1">Lysosome membrane</location>
        <topology evidence="1">Multi-pass membrane protein</topology>
    </subcellularLocation>
</comment>
<dbReference type="InterPro" id="IPR027417">
    <property type="entry name" value="P-loop_NTPase"/>
</dbReference>
<name>A0A6J8D2C3_MYTCO</name>
<evidence type="ECO:0000256" key="12">
    <source>
        <dbReference type="ARBA" id="ARBA00022967"/>
    </source>
</evidence>
<dbReference type="GO" id="GO:0010008">
    <property type="term" value="C:endosome membrane"/>
    <property type="evidence" value="ECO:0007669"/>
    <property type="project" value="UniProtKB-SubCell"/>
</dbReference>
<keyword evidence="10" id="KW-0967">Endosome</keyword>
<feature type="transmembrane region" description="Helical" evidence="21">
    <location>
        <begin position="2044"/>
        <end position="2067"/>
    </location>
</feature>
<dbReference type="GO" id="GO:0016887">
    <property type="term" value="F:ATP hydrolysis activity"/>
    <property type="evidence" value="ECO:0007669"/>
    <property type="project" value="InterPro"/>
</dbReference>
<keyword evidence="13 21" id="KW-1133">Transmembrane helix</keyword>